<organism evidence="1 2">
    <name type="scientific">Terrabacter terrigena</name>
    <dbReference type="NCBI Taxonomy" id="574718"/>
    <lineage>
        <taxon>Bacteria</taxon>
        <taxon>Bacillati</taxon>
        <taxon>Actinomycetota</taxon>
        <taxon>Actinomycetes</taxon>
        <taxon>Micrococcales</taxon>
        <taxon>Intrasporangiaceae</taxon>
        <taxon>Terrabacter</taxon>
    </lineage>
</organism>
<accession>A0ABW3MWN9</accession>
<protein>
    <submittedName>
        <fullName evidence="1">Carboxypeptidase regulatory-like domain-containing protein</fullName>
    </submittedName>
</protein>
<evidence type="ECO:0000313" key="1">
    <source>
        <dbReference type="EMBL" id="MFD1055118.1"/>
    </source>
</evidence>
<sequence length="162" mass="17498">MSSDDTHVGLHPDDLDLLERLGRIAAVVDPVPDEVLELGRAAFELHRADALLMSLVADAGAAVRDNGAATASHLVVFELGETSVEVEVARRGEFVRVIGVVMAADQPYAGECRVSLETSASTTTQTLDDGRFAFERVPVGLARLVLDREGDQPMRTPWFDAR</sequence>
<dbReference type="RefSeq" id="WP_386053016.1">
    <property type="nucleotide sequence ID" value="NZ_JBHTKH010000007.1"/>
</dbReference>
<reference evidence="2" key="1">
    <citation type="journal article" date="2019" name="Int. J. Syst. Evol. Microbiol.">
        <title>The Global Catalogue of Microorganisms (GCM) 10K type strain sequencing project: providing services to taxonomists for standard genome sequencing and annotation.</title>
        <authorList>
            <consortium name="The Broad Institute Genomics Platform"/>
            <consortium name="The Broad Institute Genome Sequencing Center for Infectious Disease"/>
            <person name="Wu L."/>
            <person name="Ma J."/>
        </authorList>
    </citation>
    <scope>NUCLEOTIDE SEQUENCE [LARGE SCALE GENOMIC DNA]</scope>
    <source>
        <strain evidence="2">CCUG 57508</strain>
    </source>
</reference>
<keyword evidence="2" id="KW-1185">Reference proteome</keyword>
<dbReference type="Proteomes" id="UP001597046">
    <property type="component" value="Unassembled WGS sequence"/>
</dbReference>
<dbReference type="EMBL" id="JBHTKH010000007">
    <property type="protein sequence ID" value="MFD1055118.1"/>
    <property type="molecule type" value="Genomic_DNA"/>
</dbReference>
<proteinExistence type="predicted"/>
<name>A0ABW3MWN9_9MICO</name>
<evidence type="ECO:0000313" key="2">
    <source>
        <dbReference type="Proteomes" id="UP001597046"/>
    </source>
</evidence>
<comment type="caution">
    <text evidence="1">The sequence shown here is derived from an EMBL/GenBank/DDBJ whole genome shotgun (WGS) entry which is preliminary data.</text>
</comment>
<gene>
    <name evidence="1" type="ORF">ACFQ2V_12450</name>
</gene>